<keyword evidence="2" id="KW-1185">Reference proteome</keyword>
<dbReference type="AlphaFoldDB" id="A0A086N2P4"/>
<gene>
    <name evidence="1" type="ORF">FM21_04520</name>
</gene>
<dbReference type="HOGENOM" id="CLU_2013993_0_0_11"/>
<dbReference type="Proteomes" id="UP000029095">
    <property type="component" value="Unassembled WGS sequence"/>
</dbReference>
<organism evidence="1 2">
    <name type="scientific">Streptomyces mutabilis</name>
    <dbReference type="NCBI Taxonomy" id="67332"/>
    <lineage>
        <taxon>Bacteria</taxon>
        <taxon>Bacillati</taxon>
        <taxon>Actinomycetota</taxon>
        <taxon>Actinomycetes</taxon>
        <taxon>Kitasatosporales</taxon>
        <taxon>Streptomycetaceae</taxon>
        <taxon>Streptomyces</taxon>
    </lineage>
</organism>
<proteinExistence type="predicted"/>
<dbReference type="RefSeq" id="WP_043372735.1">
    <property type="nucleotide sequence ID" value="NZ_KN039946.1"/>
</dbReference>
<name>A0A086N2P4_9ACTN</name>
<reference evidence="1 2" key="1">
    <citation type="submission" date="2014-05" db="EMBL/GenBank/DDBJ databases">
        <title>Complete genome sequence of the Streptomyces mutabilis TRM45540.</title>
        <authorList>
            <person name="Luo X."/>
            <person name="Zhang L."/>
        </authorList>
    </citation>
    <scope>NUCLEOTIDE SEQUENCE [LARGE SCALE GENOMIC DNA]</scope>
    <source>
        <strain evidence="1 2">TRM45540</strain>
    </source>
</reference>
<evidence type="ECO:0000313" key="1">
    <source>
        <dbReference type="EMBL" id="KFG75412.1"/>
    </source>
</evidence>
<evidence type="ECO:0000313" key="2">
    <source>
        <dbReference type="Proteomes" id="UP000029095"/>
    </source>
</evidence>
<comment type="caution">
    <text evidence="1">The sequence shown here is derived from an EMBL/GenBank/DDBJ whole genome shotgun (WGS) entry which is preliminary data.</text>
</comment>
<dbReference type="EMBL" id="JNFQ01000001">
    <property type="protein sequence ID" value="KFG75412.1"/>
    <property type="molecule type" value="Genomic_DNA"/>
</dbReference>
<sequence length="123" mass="13560">MPEQNESGHKLAGRLYATMRVLKFLTAPSGPKPVAEERLEGRDSPRKRIRALELDLFGDLVSAVQNGRHVKAAGEVFRAIPALVPRQGVALEKNLGERGLAEFNAGYRAQLVELKEAFPELVE</sequence>
<accession>A0A086N2P4</accession>
<protein>
    <submittedName>
        <fullName evidence="1">Uncharacterized protein</fullName>
    </submittedName>
</protein>